<organism evidence="2 3">
    <name type="scientific">Sutterella wadsworthensis 2_1_59BFAA</name>
    <dbReference type="NCBI Taxonomy" id="742823"/>
    <lineage>
        <taxon>Bacteria</taxon>
        <taxon>Pseudomonadati</taxon>
        <taxon>Pseudomonadota</taxon>
        <taxon>Betaproteobacteria</taxon>
        <taxon>Burkholderiales</taxon>
        <taxon>Sutterellaceae</taxon>
        <taxon>Sutterella</taxon>
    </lineage>
</organism>
<keyword evidence="1" id="KW-0812">Transmembrane</keyword>
<dbReference type="Proteomes" id="UP000005835">
    <property type="component" value="Unassembled WGS sequence"/>
</dbReference>
<evidence type="ECO:0008006" key="4">
    <source>
        <dbReference type="Google" id="ProtNLM"/>
    </source>
</evidence>
<dbReference type="EMBL" id="ADMG01000041">
    <property type="protein sequence ID" value="EKB30468.1"/>
    <property type="molecule type" value="Genomic_DNA"/>
</dbReference>
<reference evidence="2 3" key="1">
    <citation type="submission" date="2012-05" db="EMBL/GenBank/DDBJ databases">
        <title>The Genome Sequence of Sutterella wadsworthensis 2_1_59BFAA.</title>
        <authorList>
            <consortium name="The Broad Institute Genome Sequencing Platform"/>
            <person name="Earl A."/>
            <person name="Ward D."/>
            <person name="Feldgarden M."/>
            <person name="Gevers D."/>
            <person name="Daigneault M."/>
            <person name="Strauss J."/>
            <person name="Allen-Vercoe E."/>
            <person name="Walker B."/>
            <person name="Young S.K."/>
            <person name="Zeng Q."/>
            <person name="Gargeya S."/>
            <person name="Fitzgerald M."/>
            <person name="Haas B."/>
            <person name="Abouelleil A."/>
            <person name="Alvarado L."/>
            <person name="Arachchi H.M."/>
            <person name="Berlin A.M."/>
            <person name="Chapman S.B."/>
            <person name="Goldberg J."/>
            <person name="Griggs A."/>
            <person name="Gujja S."/>
            <person name="Hansen M."/>
            <person name="Howarth C."/>
            <person name="Imamovic A."/>
            <person name="Larimer J."/>
            <person name="McCowen C."/>
            <person name="Montmayeur A."/>
            <person name="Murphy C."/>
            <person name="Neiman D."/>
            <person name="Pearson M."/>
            <person name="Priest M."/>
            <person name="Roberts A."/>
            <person name="Saif S."/>
            <person name="Shea T."/>
            <person name="Sisk P."/>
            <person name="Sykes S."/>
            <person name="Wortman J."/>
            <person name="Nusbaum C."/>
            <person name="Birren B."/>
        </authorList>
    </citation>
    <scope>NUCLEOTIDE SEQUENCE [LARGE SCALE GENOMIC DNA]</scope>
    <source>
        <strain evidence="2 3">2_1_59BFAA</strain>
    </source>
</reference>
<accession>K1JUW5</accession>
<name>K1JUW5_9BURK</name>
<dbReference type="eggNOG" id="COG1757">
    <property type="taxonomic scope" value="Bacteria"/>
</dbReference>
<keyword evidence="3" id="KW-1185">Reference proteome</keyword>
<keyword evidence="1" id="KW-0472">Membrane</keyword>
<dbReference type="HOGENOM" id="CLU_2119885_0_0_4"/>
<evidence type="ECO:0000313" key="3">
    <source>
        <dbReference type="Proteomes" id="UP000005835"/>
    </source>
</evidence>
<evidence type="ECO:0000256" key="1">
    <source>
        <dbReference type="SAM" id="Phobius"/>
    </source>
</evidence>
<dbReference type="AlphaFoldDB" id="K1JUW5"/>
<keyword evidence="1" id="KW-1133">Transmembrane helix</keyword>
<protein>
    <recommendedName>
        <fullName evidence="4">Na+/H+ antiporter NhaC-like C-terminal domain-containing protein</fullName>
    </recommendedName>
</protein>
<comment type="caution">
    <text evidence="2">The sequence shown here is derived from an EMBL/GenBank/DDBJ whole genome shotgun (WGS) entry which is preliminary data.</text>
</comment>
<evidence type="ECO:0000313" key="2">
    <source>
        <dbReference type="EMBL" id="EKB30468.1"/>
    </source>
</evidence>
<gene>
    <name evidence="2" type="ORF">HMPREF9465_01882</name>
</gene>
<feature type="transmembrane region" description="Helical" evidence="1">
    <location>
        <begin position="55"/>
        <end position="74"/>
    </location>
</feature>
<feature type="transmembrane region" description="Helical" evidence="1">
    <location>
        <begin position="80"/>
        <end position="105"/>
    </location>
</feature>
<dbReference type="STRING" id="742823.HMPREF9465_01882"/>
<dbReference type="PATRIC" id="fig|742823.3.peg.1875"/>
<proteinExistence type="predicted"/>
<sequence>MRRASSRPNVTPFGAVLTTAVVTCGIACNQALPVMLTNQLCDEVRPDRQKMAIDLENTVIVIAPLIPWSIAGAVPIASVGAPAACVLAAFYLWFLPLWQWILAFVERARQTRGA</sequence>